<evidence type="ECO:0000259" key="6">
    <source>
        <dbReference type="SMART" id="SM00768"/>
    </source>
</evidence>
<dbReference type="InterPro" id="IPR044788">
    <property type="entry name" value="X8_dom_prot"/>
</dbReference>
<evidence type="ECO:0000256" key="5">
    <source>
        <dbReference type="SAM" id="SignalP"/>
    </source>
</evidence>
<dbReference type="EMBL" id="KB870806">
    <property type="protein sequence ID" value="EOA33867.1"/>
    <property type="molecule type" value="Genomic_DNA"/>
</dbReference>
<dbReference type="STRING" id="81985.R0GDK0"/>
<dbReference type="Proteomes" id="UP000029121">
    <property type="component" value="Unassembled WGS sequence"/>
</dbReference>
<feature type="domain" description="X8" evidence="6">
    <location>
        <begin position="25"/>
        <end position="108"/>
    </location>
</feature>
<dbReference type="GO" id="GO:0005886">
    <property type="term" value="C:plasma membrane"/>
    <property type="evidence" value="ECO:0007669"/>
    <property type="project" value="UniProtKB-SubCell"/>
</dbReference>
<dbReference type="AlphaFoldDB" id="R0GDK0"/>
<dbReference type="Pfam" id="PF07983">
    <property type="entry name" value="X8"/>
    <property type="match status" value="1"/>
</dbReference>
<dbReference type="PANTHER" id="PTHR31044:SF130">
    <property type="entry name" value="CARBOHYDRATE-BINDING X8 DOMAIN SUPERFAMILY PROTEIN"/>
    <property type="match status" value="1"/>
</dbReference>
<evidence type="ECO:0000313" key="7">
    <source>
        <dbReference type="EMBL" id="EOA33867.1"/>
    </source>
</evidence>
<reference evidence="8" key="1">
    <citation type="journal article" date="2013" name="Nat. Genet.">
        <title>The Capsella rubella genome and the genomic consequences of rapid mating system evolution.</title>
        <authorList>
            <person name="Slotte T."/>
            <person name="Hazzouri K.M."/>
            <person name="Agren J.A."/>
            <person name="Koenig D."/>
            <person name="Maumus F."/>
            <person name="Guo Y.L."/>
            <person name="Steige K."/>
            <person name="Platts A.E."/>
            <person name="Escobar J.S."/>
            <person name="Newman L.K."/>
            <person name="Wang W."/>
            <person name="Mandakova T."/>
            <person name="Vello E."/>
            <person name="Smith L.M."/>
            <person name="Henz S.R."/>
            <person name="Steffen J."/>
            <person name="Takuno S."/>
            <person name="Brandvain Y."/>
            <person name="Coop G."/>
            <person name="Andolfatto P."/>
            <person name="Hu T.T."/>
            <person name="Blanchette M."/>
            <person name="Clark R.M."/>
            <person name="Quesneville H."/>
            <person name="Nordborg M."/>
            <person name="Gaut B.S."/>
            <person name="Lysak M.A."/>
            <person name="Jenkins J."/>
            <person name="Grimwood J."/>
            <person name="Chapman J."/>
            <person name="Prochnik S."/>
            <person name="Shu S."/>
            <person name="Rokhsar D."/>
            <person name="Schmutz J."/>
            <person name="Weigel D."/>
            <person name="Wright S.I."/>
        </authorList>
    </citation>
    <scope>NUCLEOTIDE SEQUENCE [LARGE SCALE GENOMIC DNA]</scope>
    <source>
        <strain evidence="8">cv. Monte Gargano</strain>
    </source>
</reference>
<proteinExistence type="predicted"/>
<protein>
    <recommendedName>
        <fullName evidence="6">X8 domain-containing protein</fullName>
    </recommendedName>
</protein>
<dbReference type="KEGG" id="crb:17894439"/>
<keyword evidence="3 5" id="KW-0732">Signal</keyword>
<keyword evidence="8" id="KW-1185">Reference proteome</keyword>
<organism evidence="7 8">
    <name type="scientific">Capsella rubella</name>
    <dbReference type="NCBI Taxonomy" id="81985"/>
    <lineage>
        <taxon>Eukaryota</taxon>
        <taxon>Viridiplantae</taxon>
        <taxon>Streptophyta</taxon>
        <taxon>Embryophyta</taxon>
        <taxon>Tracheophyta</taxon>
        <taxon>Spermatophyta</taxon>
        <taxon>Magnoliopsida</taxon>
        <taxon>eudicotyledons</taxon>
        <taxon>Gunneridae</taxon>
        <taxon>Pentapetalae</taxon>
        <taxon>rosids</taxon>
        <taxon>malvids</taxon>
        <taxon>Brassicales</taxon>
        <taxon>Brassicaceae</taxon>
        <taxon>Camelineae</taxon>
        <taxon>Capsella</taxon>
    </lineage>
</organism>
<keyword evidence="4" id="KW-0449">Lipoprotein</keyword>
<accession>R0GDK0</accession>
<evidence type="ECO:0000256" key="2">
    <source>
        <dbReference type="ARBA" id="ARBA00022622"/>
    </source>
</evidence>
<feature type="signal peptide" evidence="5">
    <location>
        <begin position="1"/>
        <end position="23"/>
    </location>
</feature>
<evidence type="ECO:0000256" key="1">
    <source>
        <dbReference type="ARBA" id="ARBA00004609"/>
    </source>
</evidence>
<evidence type="ECO:0000256" key="3">
    <source>
        <dbReference type="ARBA" id="ARBA00022729"/>
    </source>
</evidence>
<comment type="subcellular location">
    <subcellularLocation>
        <location evidence="1">Cell membrane</location>
        <topology evidence="1">Lipid-anchor</topology>
        <topology evidence="1">GPI-anchor</topology>
    </subcellularLocation>
</comment>
<dbReference type="OrthoDB" id="1928574at2759"/>
<keyword evidence="2" id="KW-0472">Membrane</keyword>
<gene>
    <name evidence="7" type="ORF">CARUB_v10021358mg</name>
</gene>
<dbReference type="InterPro" id="IPR012946">
    <property type="entry name" value="X8"/>
</dbReference>
<sequence>MFPRLTLIFFISFFVIHSLHVSAKTWCVSDPSASEAQLQVNLDWLCGNLDCGIVKSGGSCYEPNTVASHASYMMNVYYQLNGATKEACYFTLSGRIIESNPSYGGCVYI</sequence>
<dbReference type="GO" id="GO:0009506">
    <property type="term" value="C:plasmodesma"/>
    <property type="evidence" value="ECO:0007669"/>
    <property type="project" value="UniProtKB-ARBA"/>
</dbReference>
<name>R0GDK0_9BRAS</name>
<evidence type="ECO:0000256" key="4">
    <source>
        <dbReference type="ARBA" id="ARBA00023288"/>
    </source>
</evidence>
<dbReference type="GO" id="GO:0098552">
    <property type="term" value="C:side of membrane"/>
    <property type="evidence" value="ECO:0007669"/>
    <property type="project" value="UniProtKB-KW"/>
</dbReference>
<dbReference type="SMART" id="SM00768">
    <property type="entry name" value="X8"/>
    <property type="match status" value="1"/>
</dbReference>
<keyword evidence="2" id="KW-0325">Glycoprotein</keyword>
<evidence type="ECO:0000313" key="8">
    <source>
        <dbReference type="Proteomes" id="UP000029121"/>
    </source>
</evidence>
<keyword evidence="2" id="KW-0336">GPI-anchor</keyword>
<dbReference type="PANTHER" id="PTHR31044">
    <property type="entry name" value="BETA-1,3 GLUCANASE"/>
    <property type="match status" value="1"/>
</dbReference>
<feature type="chain" id="PRO_5004350980" description="X8 domain-containing protein" evidence="5">
    <location>
        <begin position="24"/>
        <end position="109"/>
    </location>
</feature>
<dbReference type="Gene3D" id="1.20.58.1040">
    <property type="match status" value="1"/>
</dbReference>